<organism evidence="3 4">
    <name type="scientific">Cellulophaga geojensis KL-A</name>
    <dbReference type="NCBI Taxonomy" id="1328323"/>
    <lineage>
        <taxon>Bacteria</taxon>
        <taxon>Pseudomonadati</taxon>
        <taxon>Bacteroidota</taxon>
        <taxon>Flavobacteriia</taxon>
        <taxon>Flavobacteriales</taxon>
        <taxon>Flavobacteriaceae</taxon>
        <taxon>Cellulophaga</taxon>
    </lineage>
</organism>
<gene>
    <name evidence="3" type="ORF">KLA_07891</name>
</gene>
<evidence type="ECO:0000313" key="4">
    <source>
        <dbReference type="Proteomes" id="UP000019275"/>
    </source>
</evidence>
<protein>
    <recommendedName>
        <fullName evidence="2">DUF3857 domain-containing protein</fullName>
    </recommendedName>
</protein>
<dbReference type="Gene3D" id="2.60.120.1130">
    <property type="match status" value="1"/>
</dbReference>
<feature type="chain" id="PRO_5045787210" description="DUF3857 domain-containing protein" evidence="1">
    <location>
        <begin position="21"/>
        <end position="656"/>
    </location>
</feature>
<dbReference type="Pfam" id="PF12969">
    <property type="entry name" value="DUF3857"/>
    <property type="match status" value="1"/>
</dbReference>
<evidence type="ECO:0000256" key="1">
    <source>
        <dbReference type="SAM" id="SignalP"/>
    </source>
</evidence>
<reference evidence="3 4" key="1">
    <citation type="journal article" date="2014" name="Genome Announc.">
        <title>Draft Genome Sequence of the Carrageenan-Degrading Bacterium Cellulophaga sp. Strain KL-A, Isolated from Decaying Marine Algae.</title>
        <authorList>
            <person name="Shan D."/>
            <person name="Ying J."/>
            <person name="Li X."/>
            <person name="Gao Z."/>
            <person name="Wei G."/>
            <person name="Shao Z."/>
        </authorList>
    </citation>
    <scope>NUCLEOTIDE SEQUENCE [LARGE SCALE GENOMIC DNA]</scope>
    <source>
        <strain evidence="3 4">KL-A</strain>
    </source>
</reference>
<dbReference type="Gene3D" id="2.60.40.3140">
    <property type="match status" value="1"/>
</dbReference>
<dbReference type="RefSeq" id="WP_034644908.1">
    <property type="nucleotide sequence ID" value="NZ_ARZX01000008.1"/>
</dbReference>
<evidence type="ECO:0000313" key="3">
    <source>
        <dbReference type="EMBL" id="EWH13704.1"/>
    </source>
</evidence>
<sequence>MFKNILLFCIAVISTTPLVAQESYTFGQLSDFDKNLTIYEKDSTANAVVLYEKGDNYFKVIDNRIQVVKKYYSKIKILKKEGLSKANVAISYYANNKVSEKIEDIKAVTHNGQSKIKLSLNNIFTVRENERWSTKKFAFPDAKVGSIIELEYTLTSPFIYNFKGWQFQSNIPKIYSEFNAKIPGNYVYNRSLIGFLKLETNTSEIEKRCFKVDGYPESADCEVLKYAMKDIPAFNDDEDFMLSPKNYISRIDFELSVHYDLKGGRDRFTQTWQDVDKEFKQDKNIGRQLTKKGFFEKNVPESLLTEGDSLTRAKNIFNFVKDRFTWNGKYGIYRDIRVKSAFDNKTGNIGEINISLINLLNSAGLKTDLVLLSTRSNGLPKKSHPVMSDFNYVIAKTIIGGKTYLLDASDKLMPFGMLPYRALNYQGRVMDFKNDSYWETITPQKDNQLYVLANLELDPETHKITGSYNEMNSGYLAIERKKVLNDTTEDDYLNDKEKEIGVNAEINEYNLVEEQSNEKRTVENFSYTNNTVLDQNTLYINPFLVKSFGSSNPFTAEDRKYPVDFGFKRTYTYAAKIKIPTSYTIVETPKSINLSLPNKGGRLQMLVNSKPGLITVSFKLIINKEQYSPEEYFSLKELFKQVINAQNNSLIVLKKL</sequence>
<keyword evidence="1" id="KW-0732">Signal</keyword>
<name>A0ABN0RP83_9FLAO</name>
<feature type="signal peptide" evidence="1">
    <location>
        <begin position="1"/>
        <end position="20"/>
    </location>
</feature>
<accession>A0ABN0RP83</accession>
<dbReference type="Proteomes" id="UP000019275">
    <property type="component" value="Unassembled WGS sequence"/>
</dbReference>
<keyword evidence="4" id="KW-1185">Reference proteome</keyword>
<dbReference type="InterPro" id="IPR024618">
    <property type="entry name" value="DUF3857"/>
</dbReference>
<dbReference type="Gene3D" id="3.10.620.30">
    <property type="match status" value="1"/>
</dbReference>
<dbReference type="EMBL" id="ARZX01000008">
    <property type="protein sequence ID" value="EWH13704.1"/>
    <property type="molecule type" value="Genomic_DNA"/>
</dbReference>
<comment type="caution">
    <text evidence="3">The sequence shown here is derived from an EMBL/GenBank/DDBJ whole genome shotgun (WGS) entry which is preliminary data.</text>
</comment>
<evidence type="ECO:0000259" key="2">
    <source>
        <dbReference type="Pfam" id="PF12969"/>
    </source>
</evidence>
<proteinExistence type="predicted"/>
<feature type="domain" description="DUF3857" evidence="2">
    <location>
        <begin position="68"/>
        <end position="184"/>
    </location>
</feature>